<evidence type="ECO:0000313" key="1">
    <source>
        <dbReference type="EMBL" id="KAJ5454855.1"/>
    </source>
</evidence>
<keyword evidence="2" id="KW-1185">Reference proteome</keyword>
<dbReference type="RefSeq" id="XP_056767811.1">
    <property type="nucleotide sequence ID" value="XM_056909193.1"/>
</dbReference>
<dbReference type="GeneID" id="81599436"/>
<reference evidence="1" key="1">
    <citation type="submission" date="2022-12" db="EMBL/GenBank/DDBJ databases">
        <authorList>
            <person name="Petersen C."/>
        </authorList>
    </citation>
    <scope>NUCLEOTIDE SEQUENCE</scope>
    <source>
        <strain evidence="1">IBT 16125</strain>
    </source>
</reference>
<dbReference type="AlphaFoldDB" id="A0AAD6G564"/>
<protein>
    <submittedName>
        <fullName evidence="1">Uncharacterized protein</fullName>
    </submittedName>
</protein>
<proteinExistence type="predicted"/>
<sequence length="85" mass="9512">MKGNEGSGGALQRAQRRLQISFVIRSYCDSTRWISILRHDLANRFPCDTTRRRRKKTGTQVPRDMRRPAGFAGYAGYAGYAGSGS</sequence>
<name>A0AAD6G564_9EURO</name>
<comment type="caution">
    <text evidence="1">The sequence shown here is derived from an EMBL/GenBank/DDBJ whole genome shotgun (WGS) entry which is preliminary data.</text>
</comment>
<gene>
    <name evidence="1" type="ORF">N7458_005811</name>
</gene>
<accession>A0AAD6G564</accession>
<dbReference type="Proteomes" id="UP001213681">
    <property type="component" value="Unassembled WGS sequence"/>
</dbReference>
<organism evidence="1 2">
    <name type="scientific">Penicillium daleae</name>
    <dbReference type="NCBI Taxonomy" id="63821"/>
    <lineage>
        <taxon>Eukaryota</taxon>
        <taxon>Fungi</taxon>
        <taxon>Dikarya</taxon>
        <taxon>Ascomycota</taxon>
        <taxon>Pezizomycotina</taxon>
        <taxon>Eurotiomycetes</taxon>
        <taxon>Eurotiomycetidae</taxon>
        <taxon>Eurotiales</taxon>
        <taxon>Aspergillaceae</taxon>
        <taxon>Penicillium</taxon>
    </lineage>
</organism>
<reference evidence="1" key="2">
    <citation type="journal article" date="2023" name="IMA Fungus">
        <title>Comparative genomic study of the Penicillium genus elucidates a diverse pangenome and 15 lateral gene transfer events.</title>
        <authorList>
            <person name="Petersen C."/>
            <person name="Sorensen T."/>
            <person name="Nielsen M.R."/>
            <person name="Sondergaard T.E."/>
            <person name="Sorensen J.L."/>
            <person name="Fitzpatrick D.A."/>
            <person name="Frisvad J.C."/>
            <person name="Nielsen K.L."/>
        </authorList>
    </citation>
    <scope>NUCLEOTIDE SEQUENCE</scope>
    <source>
        <strain evidence="1">IBT 16125</strain>
    </source>
</reference>
<evidence type="ECO:0000313" key="2">
    <source>
        <dbReference type="Proteomes" id="UP001213681"/>
    </source>
</evidence>
<dbReference type="EMBL" id="JAPVEA010000005">
    <property type="protein sequence ID" value="KAJ5454855.1"/>
    <property type="molecule type" value="Genomic_DNA"/>
</dbReference>